<evidence type="ECO:0000313" key="2">
    <source>
        <dbReference type="Proteomes" id="UP000008177"/>
    </source>
</evidence>
<proteinExistence type="predicted"/>
<dbReference type="HOGENOM" id="CLU_2687536_0_0_1"/>
<organism evidence="1 2">
    <name type="scientific">Botryotinia fuckeliana (strain T4)</name>
    <name type="common">Noble rot fungus</name>
    <name type="synonym">Botrytis cinerea</name>
    <dbReference type="NCBI Taxonomy" id="999810"/>
    <lineage>
        <taxon>Eukaryota</taxon>
        <taxon>Fungi</taxon>
        <taxon>Dikarya</taxon>
        <taxon>Ascomycota</taxon>
        <taxon>Pezizomycotina</taxon>
        <taxon>Leotiomycetes</taxon>
        <taxon>Helotiales</taxon>
        <taxon>Sclerotiniaceae</taxon>
        <taxon>Botrytis</taxon>
    </lineage>
</organism>
<dbReference type="EMBL" id="FQ790328">
    <property type="protein sequence ID" value="CCD50758.1"/>
    <property type="molecule type" value="Genomic_DNA"/>
</dbReference>
<accession>G2YG60</accession>
<dbReference type="AlphaFoldDB" id="G2YG60"/>
<protein>
    <submittedName>
        <fullName evidence="1">Uncharacterized protein</fullName>
    </submittedName>
</protein>
<dbReference type="InParanoid" id="G2YG60"/>
<reference evidence="2" key="1">
    <citation type="journal article" date="2011" name="PLoS Genet.">
        <title>Genomic analysis of the necrotrophic fungal pathogens Sclerotinia sclerotiorum and Botrytis cinerea.</title>
        <authorList>
            <person name="Amselem J."/>
            <person name="Cuomo C.A."/>
            <person name="van Kan J.A."/>
            <person name="Viaud M."/>
            <person name="Benito E.P."/>
            <person name="Couloux A."/>
            <person name="Coutinho P.M."/>
            <person name="de Vries R.P."/>
            <person name="Dyer P.S."/>
            <person name="Fillinger S."/>
            <person name="Fournier E."/>
            <person name="Gout L."/>
            <person name="Hahn M."/>
            <person name="Kohn L."/>
            <person name="Lapalu N."/>
            <person name="Plummer K.M."/>
            <person name="Pradier J.M."/>
            <person name="Quevillon E."/>
            <person name="Sharon A."/>
            <person name="Simon A."/>
            <person name="ten Have A."/>
            <person name="Tudzynski B."/>
            <person name="Tudzynski P."/>
            <person name="Wincker P."/>
            <person name="Andrew M."/>
            <person name="Anthouard V."/>
            <person name="Beever R.E."/>
            <person name="Beffa R."/>
            <person name="Benoit I."/>
            <person name="Bouzid O."/>
            <person name="Brault B."/>
            <person name="Chen Z."/>
            <person name="Choquer M."/>
            <person name="Collemare J."/>
            <person name="Cotton P."/>
            <person name="Danchin E.G."/>
            <person name="Da Silva C."/>
            <person name="Gautier A."/>
            <person name="Giraud C."/>
            <person name="Giraud T."/>
            <person name="Gonzalez C."/>
            <person name="Grossetete S."/>
            <person name="Guldener U."/>
            <person name="Henrissat B."/>
            <person name="Howlett B.J."/>
            <person name="Kodira C."/>
            <person name="Kretschmer M."/>
            <person name="Lappartient A."/>
            <person name="Leroch M."/>
            <person name="Levis C."/>
            <person name="Mauceli E."/>
            <person name="Neuveglise C."/>
            <person name="Oeser B."/>
            <person name="Pearson M."/>
            <person name="Poulain J."/>
            <person name="Poussereau N."/>
            <person name="Quesneville H."/>
            <person name="Rascle C."/>
            <person name="Schumacher J."/>
            <person name="Segurens B."/>
            <person name="Sexton A."/>
            <person name="Silva E."/>
            <person name="Sirven C."/>
            <person name="Soanes D.M."/>
            <person name="Talbot N.J."/>
            <person name="Templeton M."/>
            <person name="Yandava C."/>
            <person name="Yarden O."/>
            <person name="Zeng Q."/>
            <person name="Rollins J.A."/>
            <person name="Lebrun M.H."/>
            <person name="Dickman M."/>
        </authorList>
    </citation>
    <scope>NUCLEOTIDE SEQUENCE [LARGE SCALE GENOMIC DNA]</scope>
    <source>
        <strain evidence="2">T4</strain>
    </source>
</reference>
<gene>
    <name evidence="1" type="ORF">BofuT4_uP088210.1</name>
</gene>
<sequence length="74" mass="8226">MALPAGWLSKITGLRFLPSSKPESLDNFRGNVFPDACDTYHGRTCVTYQDPKTIRTRLKVVRFPSTGARNAAVQ</sequence>
<evidence type="ECO:0000313" key="1">
    <source>
        <dbReference type="EMBL" id="CCD50758.1"/>
    </source>
</evidence>
<dbReference type="Proteomes" id="UP000008177">
    <property type="component" value="Unplaced contigs"/>
</dbReference>
<name>G2YG60_BOTF4</name>